<sequence length="159" mass="17106">MSRKTAEIRRFAWFGAASFFAFFIAIASFPVGAQEKPAAESAPKEAIDIELNKLEPGNNGCRAFMVMHNGSARTYSNLQLDLVVFDPKGIIVDQLAVDMAPLSAGKTMVKVFEIAGHDCGNFGRVLLNDVLTCKAGDAAVEHCIDLLVPTSRAAIGFIK</sequence>
<accession>A0A952FR97</accession>
<organism evidence="1 2">
    <name type="scientific">Inquilinus limosus</name>
    <dbReference type="NCBI Taxonomy" id="171674"/>
    <lineage>
        <taxon>Bacteria</taxon>
        <taxon>Pseudomonadati</taxon>
        <taxon>Pseudomonadota</taxon>
        <taxon>Alphaproteobacteria</taxon>
        <taxon>Rhodospirillales</taxon>
        <taxon>Rhodospirillaceae</taxon>
        <taxon>Inquilinus</taxon>
    </lineage>
</organism>
<dbReference type="AlphaFoldDB" id="A0A952FR97"/>
<name>A0A952FR97_9PROT</name>
<gene>
    <name evidence="1" type="ORF">JF625_17290</name>
</gene>
<evidence type="ECO:0000313" key="1">
    <source>
        <dbReference type="EMBL" id="MBW8726886.1"/>
    </source>
</evidence>
<dbReference type="Proteomes" id="UP000700706">
    <property type="component" value="Unassembled WGS sequence"/>
</dbReference>
<evidence type="ECO:0000313" key="2">
    <source>
        <dbReference type="Proteomes" id="UP000700706"/>
    </source>
</evidence>
<reference evidence="1" key="1">
    <citation type="submission" date="2020-06" db="EMBL/GenBank/DDBJ databases">
        <title>Stable isotope informed genome-resolved metagenomics uncovers potential trophic interactions in rhizosphere soil.</title>
        <authorList>
            <person name="Starr E.P."/>
            <person name="Shi S."/>
            <person name="Blazewicz S.J."/>
            <person name="Koch B.J."/>
            <person name="Probst A.J."/>
            <person name="Hungate B.A."/>
            <person name="Pett-Ridge J."/>
            <person name="Firestone M.K."/>
            <person name="Banfield J.F."/>
        </authorList>
    </citation>
    <scope>NUCLEOTIDE SEQUENCE</scope>
    <source>
        <strain evidence="1">YM_69_17</strain>
    </source>
</reference>
<dbReference type="EMBL" id="JAEKLZ010000240">
    <property type="protein sequence ID" value="MBW8726886.1"/>
    <property type="molecule type" value="Genomic_DNA"/>
</dbReference>
<comment type="caution">
    <text evidence="1">The sequence shown here is derived from an EMBL/GenBank/DDBJ whole genome shotgun (WGS) entry which is preliminary data.</text>
</comment>
<protein>
    <submittedName>
        <fullName evidence="1">Tat pathway signal sequence domain protein</fullName>
    </submittedName>
</protein>
<proteinExistence type="predicted"/>